<dbReference type="InterPro" id="IPR042095">
    <property type="entry name" value="SUMF_sf"/>
</dbReference>
<keyword evidence="2" id="KW-0449">Lipoprotein</keyword>
<name>A0A172TQ68_9BACT</name>
<evidence type="ECO:0000313" key="3">
    <source>
        <dbReference type="Proteomes" id="UP000077177"/>
    </source>
</evidence>
<evidence type="ECO:0000259" key="1">
    <source>
        <dbReference type="Pfam" id="PF03781"/>
    </source>
</evidence>
<feature type="domain" description="Sulfatase-modifying factor enzyme-like" evidence="1">
    <location>
        <begin position="18"/>
        <end position="323"/>
    </location>
</feature>
<dbReference type="Proteomes" id="UP000077177">
    <property type="component" value="Chromosome"/>
</dbReference>
<dbReference type="KEGG" id="fla:SY85_00570"/>
<sequence length="329" mass="36871">MTTGTLLHQNTEAKSINTANMVFVPGGKFLMGSDKFYPEEKPVHEVTVDGFWVDKYEVTNEDFKKFVTETGYVTVAERPLKPEDYPGAQPEMLVPGALVFQKANGPVNLNSYFNWWAWTPGANWKHPKGPGSKLKGLEKHPVVHVAYEDAEAYAKWAGKELPTEAEWEYAARGGLEGKSFTWGDEDVQHSKPMANTWQGAFPFENLLVDKYEGTAPVGSFAPNGYGLYDMAGNVWEWTSDWYVAHLDESANKVKTCCTNHVNPRVVSPEQSFDPCQPQVKIPRKVVKGGSHLCAPNYCLRYRPAARQPQMIDTGMSHIGFRCIMRASNK</sequence>
<dbReference type="STRING" id="1492898.SY85_00570"/>
<proteinExistence type="predicted"/>
<dbReference type="EMBL" id="CP011390">
    <property type="protein sequence ID" value="ANE49219.1"/>
    <property type="molecule type" value="Genomic_DNA"/>
</dbReference>
<dbReference type="Pfam" id="PF03781">
    <property type="entry name" value="FGE-sulfatase"/>
    <property type="match status" value="1"/>
</dbReference>
<evidence type="ECO:0000313" key="2">
    <source>
        <dbReference type="EMBL" id="ANE49219.1"/>
    </source>
</evidence>
<dbReference type="InterPro" id="IPR005532">
    <property type="entry name" value="SUMF_dom"/>
</dbReference>
<organism evidence="2 3">
    <name type="scientific">Flavisolibacter tropicus</name>
    <dbReference type="NCBI Taxonomy" id="1492898"/>
    <lineage>
        <taxon>Bacteria</taxon>
        <taxon>Pseudomonadati</taxon>
        <taxon>Bacteroidota</taxon>
        <taxon>Chitinophagia</taxon>
        <taxon>Chitinophagales</taxon>
        <taxon>Chitinophagaceae</taxon>
        <taxon>Flavisolibacter</taxon>
    </lineage>
</organism>
<dbReference type="PATRIC" id="fig|1492898.3.peg.124"/>
<reference evidence="3" key="1">
    <citation type="submission" date="2015-01" db="EMBL/GenBank/DDBJ databases">
        <title>Flavisolibacter sp./LCS9/ whole genome sequencing.</title>
        <authorList>
            <person name="Kim M.K."/>
            <person name="Srinivasan S."/>
            <person name="Lee J.-J."/>
        </authorList>
    </citation>
    <scope>NUCLEOTIDE SEQUENCE [LARGE SCALE GENOMIC DNA]</scope>
    <source>
        <strain evidence="3">LCS9</strain>
    </source>
</reference>
<dbReference type="PANTHER" id="PTHR23150">
    <property type="entry name" value="SULFATASE MODIFYING FACTOR 1, 2"/>
    <property type="match status" value="1"/>
</dbReference>
<dbReference type="InterPro" id="IPR051043">
    <property type="entry name" value="Sulfatase_Mod_Factor_Kinase"/>
</dbReference>
<gene>
    <name evidence="2" type="ORF">SY85_00570</name>
</gene>
<dbReference type="PANTHER" id="PTHR23150:SF19">
    <property type="entry name" value="FORMYLGLYCINE-GENERATING ENZYME"/>
    <property type="match status" value="1"/>
</dbReference>
<reference evidence="2 3" key="2">
    <citation type="journal article" date="2016" name="Int. J. Syst. Evol. Microbiol.">
        <title>Flavisolibacter tropicus sp. nov., isolated from tropical soil.</title>
        <authorList>
            <person name="Lee J.J."/>
            <person name="Kang M.S."/>
            <person name="Kim G.S."/>
            <person name="Lee C.S."/>
            <person name="Lim S."/>
            <person name="Lee J."/>
            <person name="Roh S.H."/>
            <person name="Kang H."/>
            <person name="Ha J.M."/>
            <person name="Bae S."/>
            <person name="Jung H.Y."/>
            <person name="Kim M.K."/>
        </authorList>
    </citation>
    <scope>NUCLEOTIDE SEQUENCE [LARGE SCALE GENOMIC DNA]</scope>
    <source>
        <strain evidence="2 3">LCS9</strain>
    </source>
</reference>
<keyword evidence="3" id="KW-1185">Reference proteome</keyword>
<dbReference type="SUPFAM" id="SSF56436">
    <property type="entry name" value="C-type lectin-like"/>
    <property type="match status" value="1"/>
</dbReference>
<protein>
    <submittedName>
        <fullName evidence="2">Gliding motility-associated lipoprotein GldK</fullName>
    </submittedName>
</protein>
<accession>A0A172TQ68</accession>
<dbReference type="InterPro" id="IPR016187">
    <property type="entry name" value="CTDL_fold"/>
</dbReference>
<dbReference type="Gene3D" id="3.90.1580.10">
    <property type="entry name" value="paralog of FGE (formylglycine-generating enzyme)"/>
    <property type="match status" value="1"/>
</dbReference>
<dbReference type="OrthoDB" id="9768004at2"/>
<dbReference type="GO" id="GO:0120147">
    <property type="term" value="F:formylglycine-generating oxidase activity"/>
    <property type="evidence" value="ECO:0007669"/>
    <property type="project" value="TreeGrafter"/>
</dbReference>
<dbReference type="RefSeq" id="WP_066401290.1">
    <property type="nucleotide sequence ID" value="NZ_CP011390.1"/>
</dbReference>
<dbReference type="AlphaFoldDB" id="A0A172TQ68"/>